<dbReference type="RefSeq" id="WP_354434044.1">
    <property type="nucleotide sequence ID" value="NZ_JBEPLY010000005.1"/>
</dbReference>
<keyword evidence="6" id="KW-0812">Transmembrane</keyword>
<evidence type="ECO:0000259" key="7">
    <source>
        <dbReference type="Pfam" id="PF25917"/>
    </source>
</evidence>
<dbReference type="InterPro" id="IPR006143">
    <property type="entry name" value="RND_pump_MFP"/>
</dbReference>
<dbReference type="InterPro" id="IPR058792">
    <property type="entry name" value="Beta-barrel_RND_2"/>
</dbReference>
<evidence type="ECO:0000313" key="9">
    <source>
        <dbReference type="EMBL" id="MET3600001.1"/>
    </source>
</evidence>
<evidence type="ECO:0000256" key="4">
    <source>
        <dbReference type="SAM" id="Coils"/>
    </source>
</evidence>
<organism evidence="9 10">
    <name type="scientific">Martelella mangrovi</name>
    <dbReference type="NCBI Taxonomy" id="1397477"/>
    <lineage>
        <taxon>Bacteria</taxon>
        <taxon>Pseudomonadati</taxon>
        <taxon>Pseudomonadota</taxon>
        <taxon>Alphaproteobacteria</taxon>
        <taxon>Hyphomicrobiales</taxon>
        <taxon>Aurantimonadaceae</taxon>
        <taxon>Martelella</taxon>
    </lineage>
</organism>
<protein>
    <submittedName>
        <fullName evidence="9">HlyD family secretion protein</fullName>
    </submittedName>
</protein>
<comment type="caution">
    <text evidence="9">The sequence shown here is derived from an EMBL/GenBank/DDBJ whole genome shotgun (WGS) entry which is preliminary data.</text>
</comment>
<keyword evidence="6" id="KW-1133">Transmembrane helix</keyword>
<dbReference type="Gene3D" id="2.40.50.100">
    <property type="match status" value="1"/>
</dbReference>
<sequence length="421" mass="45039">MSSDLDRTGRHGGAGGDHRPHPQVPDIHAILGDDKPKRRFGFPWGWMIAVIVLAGAGYTGYRYLSSGDIQIVAAKPSYVTDEVKRGPMTVTVAATGAIEPTERVDISSELSGTVKSVLVDFNSEVKAGEVLLALETDELKADILSAKARLAAAEADVAAAKSDLESAKATMERTRTLAERDVAPRQELEDAEFAHAAAQAEEQSAEARLAVARAELELAQLRLSKATIRSPIDGVVLYRNVDVGQTVAASLEAPTLFVIAGNLTEMELRVNIDEADVGQVEPGQKATFTVEAFPGRRFPAEIKSIRYASEVNSDVVTYKAVLVVDNTDRLLRQGMTATADILVDESEDAILVPNAALRYTPAGEAVAPLEDDQRTVWLLRNGEPAPVKITVGASDGRFSEVLEGDLRTGDNVITGSGIQAR</sequence>
<evidence type="ECO:0000256" key="6">
    <source>
        <dbReference type="SAM" id="Phobius"/>
    </source>
</evidence>
<dbReference type="Gene3D" id="2.40.30.170">
    <property type="match status" value="1"/>
</dbReference>
<dbReference type="Pfam" id="PF25917">
    <property type="entry name" value="BSH_RND"/>
    <property type="match status" value="1"/>
</dbReference>
<feature type="region of interest" description="Disordered" evidence="5">
    <location>
        <begin position="1"/>
        <end position="29"/>
    </location>
</feature>
<dbReference type="NCBIfam" id="TIGR01730">
    <property type="entry name" value="RND_mfp"/>
    <property type="match status" value="1"/>
</dbReference>
<dbReference type="Gene3D" id="2.40.420.20">
    <property type="match status" value="1"/>
</dbReference>
<accession>A0ABV2IB62</accession>
<dbReference type="SUPFAM" id="SSF111369">
    <property type="entry name" value="HlyD-like secretion proteins"/>
    <property type="match status" value="1"/>
</dbReference>
<dbReference type="PANTHER" id="PTHR32347:SF14">
    <property type="entry name" value="EFFLUX SYSTEM COMPONENT YKNX-RELATED"/>
    <property type="match status" value="1"/>
</dbReference>
<dbReference type="InterPro" id="IPR058625">
    <property type="entry name" value="MdtA-like_BSH"/>
</dbReference>
<evidence type="ECO:0000256" key="5">
    <source>
        <dbReference type="SAM" id="MobiDB-lite"/>
    </source>
</evidence>
<evidence type="ECO:0000256" key="2">
    <source>
        <dbReference type="ARBA" id="ARBA00009477"/>
    </source>
</evidence>
<evidence type="ECO:0000313" key="10">
    <source>
        <dbReference type="Proteomes" id="UP001549164"/>
    </source>
</evidence>
<keyword evidence="3 4" id="KW-0175">Coiled coil</keyword>
<proteinExistence type="inferred from homology"/>
<evidence type="ECO:0000259" key="8">
    <source>
        <dbReference type="Pfam" id="PF25954"/>
    </source>
</evidence>
<dbReference type="Pfam" id="PF25954">
    <property type="entry name" value="Beta-barrel_RND_2"/>
    <property type="match status" value="1"/>
</dbReference>
<feature type="coiled-coil region" evidence="4">
    <location>
        <begin position="136"/>
        <end position="229"/>
    </location>
</feature>
<feature type="transmembrane region" description="Helical" evidence="6">
    <location>
        <begin position="44"/>
        <end position="64"/>
    </location>
</feature>
<dbReference type="EMBL" id="JBEPLY010000005">
    <property type="protein sequence ID" value="MET3600001.1"/>
    <property type="molecule type" value="Genomic_DNA"/>
</dbReference>
<comment type="subcellular location">
    <subcellularLocation>
        <location evidence="1">Cell envelope</location>
    </subcellularLocation>
</comment>
<keyword evidence="10" id="KW-1185">Reference proteome</keyword>
<evidence type="ECO:0000256" key="3">
    <source>
        <dbReference type="ARBA" id="ARBA00023054"/>
    </source>
</evidence>
<keyword evidence="6" id="KW-0472">Membrane</keyword>
<name>A0ABV2IB62_9HYPH</name>
<dbReference type="PANTHER" id="PTHR32347">
    <property type="entry name" value="EFFLUX SYSTEM COMPONENT YKNX-RELATED"/>
    <property type="match status" value="1"/>
</dbReference>
<feature type="domain" description="Multidrug resistance protein MdtA-like barrel-sandwich hybrid" evidence="7">
    <location>
        <begin position="103"/>
        <end position="255"/>
    </location>
</feature>
<feature type="domain" description="CusB-like beta-barrel" evidence="8">
    <location>
        <begin position="269"/>
        <end position="340"/>
    </location>
</feature>
<dbReference type="Gene3D" id="1.10.287.470">
    <property type="entry name" value="Helix hairpin bin"/>
    <property type="match status" value="1"/>
</dbReference>
<evidence type="ECO:0000256" key="1">
    <source>
        <dbReference type="ARBA" id="ARBA00004196"/>
    </source>
</evidence>
<comment type="similarity">
    <text evidence="2">Belongs to the membrane fusion protein (MFP) (TC 8.A.1) family.</text>
</comment>
<reference evidence="9 10" key="1">
    <citation type="submission" date="2024-06" db="EMBL/GenBank/DDBJ databases">
        <title>Genomic Encyclopedia of Type Strains, Phase IV (KMG-IV): sequencing the most valuable type-strain genomes for metagenomic binning, comparative biology and taxonomic classification.</title>
        <authorList>
            <person name="Goeker M."/>
        </authorList>
    </citation>
    <scope>NUCLEOTIDE SEQUENCE [LARGE SCALE GENOMIC DNA]</scope>
    <source>
        <strain evidence="9 10">DSM 28102</strain>
    </source>
</reference>
<dbReference type="Proteomes" id="UP001549164">
    <property type="component" value="Unassembled WGS sequence"/>
</dbReference>
<gene>
    <name evidence="9" type="ORF">ABID12_001941</name>
</gene>
<dbReference type="InterPro" id="IPR050465">
    <property type="entry name" value="UPF0194_transport"/>
</dbReference>